<comment type="caution">
    <text evidence="2">The sequence shown here is derived from an EMBL/GenBank/DDBJ whole genome shotgun (WGS) entry which is preliminary data.</text>
</comment>
<keyword evidence="2" id="KW-0723">Serine/threonine-protein kinase</keyword>
<dbReference type="EMBL" id="NVUS01000019">
    <property type="protein sequence ID" value="PCI98788.1"/>
    <property type="molecule type" value="Genomic_DNA"/>
</dbReference>
<organism evidence="2">
    <name type="scientific">OCS116 cluster bacterium</name>
    <dbReference type="NCBI Taxonomy" id="2030921"/>
    <lineage>
        <taxon>Bacteria</taxon>
        <taxon>Pseudomonadati</taxon>
        <taxon>Pseudomonadota</taxon>
        <taxon>Alphaproteobacteria</taxon>
        <taxon>OCS116 cluster</taxon>
    </lineage>
</organism>
<dbReference type="GO" id="GO:0000155">
    <property type="term" value="F:phosphorelay sensor kinase activity"/>
    <property type="evidence" value="ECO:0007669"/>
    <property type="project" value="InterPro"/>
</dbReference>
<dbReference type="GO" id="GO:0004674">
    <property type="term" value="F:protein serine/threonine kinase activity"/>
    <property type="evidence" value="ECO:0007669"/>
    <property type="project" value="UniProtKB-KW"/>
</dbReference>
<sequence length="171" mass="18826">MPQNTTEIIDTNSHIMHATSIFLDGFGILIGGPSGIGKSALALDLLNDAHGFDYVLLNSGSNLLIADDQTHIGRDERGAIAKIVARCPQNIEGMLEVRGLGIIKVPFKSPAPIDLYVEIVDQLPERMPEAKDQFRYILNVKTAYIQIHKNDRLAKARVRAALYAHTRAKLV</sequence>
<protein>
    <submittedName>
        <fullName evidence="2">Serine/threonine protein kinase</fullName>
    </submittedName>
</protein>
<dbReference type="InterPro" id="IPR027417">
    <property type="entry name" value="P-loop_NTPase"/>
</dbReference>
<reference evidence="2" key="2">
    <citation type="journal article" date="2018" name="ISME J.">
        <title>A dynamic microbial community with high functional redundancy inhabits the cold, oxic subseafloor aquifer.</title>
        <authorList>
            <person name="Tully B.J."/>
            <person name="Wheat C.G."/>
            <person name="Glazer B.T."/>
            <person name="Huber J.A."/>
        </authorList>
    </citation>
    <scope>NUCLEOTIDE SEQUENCE</scope>
    <source>
        <strain evidence="2">NORP83</strain>
    </source>
</reference>
<proteinExistence type="predicted"/>
<dbReference type="Pfam" id="PF07475">
    <property type="entry name" value="Hpr_kinase_C"/>
    <property type="match status" value="1"/>
</dbReference>
<keyword evidence="2" id="KW-0418">Kinase</keyword>
<gene>
    <name evidence="2" type="ORF">COB13_13045</name>
</gene>
<feature type="domain" description="HPr kinase/phosphorylase C-terminal" evidence="1">
    <location>
        <begin position="13"/>
        <end position="106"/>
    </location>
</feature>
<name>A0A2A4YVA9_9PROT</name>
<accession>A0A2A4YVA9</accession>
<dbReference type="CDD" id="cd01918">
    <property type="entry name" value="HprK_C"/>
    <property type="match status" value="1"/>
</dbReference>
<dbReference type="Gene3D" id="3.40.50.300">
    <property type="entry name" value="P-loop containing nucleotide triphosphate hydrolases"/>
    <property type="match status" value="1"/>
</dbReference>
<dbReference type="AlphaFoldDB" id="A0A2A4YVA9"/>
<reference key="1">
    <citation type="submission" date="2017-08" db="EMBL/GenBank/DDBJ databases">
        <title>A dynamic microbial community with high functional redundancy inhabits the cold, oxic subseafloor aquifer.</title>
        <authorList>
            <person name="Tully B.J."/>
            <person name="Wheat C.G."/>
            <person name="Glazer B.T."/>
            <person name="Huber J.A."/>
        </authorList>
    </citation>
    <scope>NUCLEOTIDE SEQUENCE [LARGE SCALE GENOMIC DNA]</scope>
</reference>
<keyword evidence="2" id="KW-0808">Transferase</keyword>
<dbReference type="GO" id="GO:0006109">
    <property type="term" value="P:regulation of carbohydrate metabolic process"/>
    <property type="evidence" value="ECO:0007669"/>
    <property type="project" value="InterPro"/>
</dbReference>
<evidence type="ECO:0000313" key="2">
    <source>
        <dbReference type="EMBL" id="PCI98788.1"/>
    </source>
</evidence>
<dbReference type="GO" id="GO:0005524">
    <property type="term" value="F:ATP binding"/>
    <property type="evidence" value="ECO:0007669"/>
    <property type="project" value="InterPro"/>
</dbReference>
<dbReference type="SUPFAM" id="SSF53795">
    <property type="entry name" value="PEP carboxykinase-like"/>
    <property type="match status" value="1"/>
</dbReference>
<evidence type="ECO:0000259" key="1">
    <source>
        <dbReference type="Pfam" id="PF07475"/>
    </source>
</evidence>
<dbReference type="InterPro" id="IPR011104">
    <property type="entry name" value="Hpr_kin/Pase_C"/>
</dbReference>